<name>A0A212F6I2_DANPL</name>
<protein>
    <submittedName>
        <fullName evidence="1">Uncharacterized protein</fullName>
    </submittedName>
</protein>
<gene>
    <name evidence="1" type="ORF">KGM_200338</name>
</gene>
<dbReference type="InParanoid" id="A0A212F6I2"/>
<dbReference type="KEGG" id="dpl:KGM_200338"/>
<comment type="caution">
    <text evidence="1">The sequence shown here is derived from an EMBL/GenBank/DDBJ whole genome shotgun (WGS) entry which is preliminary data.</text>
</comment>
<evidence type="ECO:0000313" key="1">
    <source>
        <dbReference type="EMBL" id="OWR49350.1"/>
    </source>
</evidence>
<keyword evidence="2" id="KW-1185">Reference proteome</keyword>
<accession>A0A212F6I2</accession>
<dbReference type="Proteomes" id="UP000007151">
    <property type="component" value="Unassembled WGS sequence"/>
</dbReference>
<proteinExistence type="predicted"/>
<organism evidence="1 2">
    <name type="scientific">Danaus plexippus plexippus</name>
    <dbReference type="NCBI Taxonomy" id="278856"/>
    <lineage>
        <taxon>Eukaryota</taxon>
        <taxon>Metazoa</taxon>
        <taxon>Ecdysozoa</taxon>
        <taxon>Arthropoda</taxon>
        <taxon>Hexapoda</taxon>
        <taxon>Insecta</taxon>
        <taxon>Pterygota</taxon>
        <taxon>Neoptera</taxon>
        <taxon>Endopterygota</taxon>
        <taxon>Lepidoptera</taxon>
        <taxon>Glossata</taxon>
        <taxon>Ditrysia</taxon>
        <taxon>Papilionoidea</taxon>
        <taxon>Nymphalidae</taxon>
        <taxon>Danainae</taxon>
        <taxon>Danaini</taxon>
        <taxon>Danaina</taxon>
        <taxon>Danaus</taxon>
        <taxon>Danaus</taxon>
    </lineage>
</organism>
<dbReference type="EMBL" id="AGBW02010007">
    <property type="protein sequence ID" value="OWR49350.1"/>
    <property type="molecule type" value="Genomic_DNA"/>
</dbReference>
<reference evidence="1 2" key="1">
    <citation type="journal article" date="2011" name="Cell">
        <title>The monarch butterfly genome yields insights into long-distance migration.</title>
        <authorList>
            <person name="Zhan S."/>
            <person name="Merlin C."/>
            <person name="Boore J.L."/>
            <person name="Reppert S.M."/>
        </authorList>
    </citation>
    <scope>NUCLEOTIDE SEQUENCE [LARGE SCALE GENOMIC DNA]</scope>
    <source>
        <strain evidence="1">F-2</strain>
    </source>
</reference>
<sequence length="111" mass="12173">MAVPCSGSPAVDIDVFEFGIQCVGEWTFFCECFGEWRHEGDYFGYVSAGVGTASGDRCRSNISSISLGSVPAGTVTVPVCGVTHEYQRTLFSATRDDRWCFSSNEIKYLFV</sequence>
<dbReference type="AlphaFoldDB" id="A0A212F6I2"/>
<evidence type="ECO:0000313" key="2">
    <source>
        <dbReference type="Proteomes" id="UP000007151"/>
    </source>
</evidence>